<keyword evidence="2" id="KW-1185">Reference proteome</keyword>
<sequence>MEESDGQNTFRLRSIYEGTGDWPKVNDPIRGAVQQSWSTIGFPKDRRLTLDDYENRTHIDNDNLVILELAKDIVDIQQKPANEIADARAFKSHEEHERVIETFRLHNRSVAKIRIRDCNAFDGGGPYSKCKIAKAIKEAMDKGADSPGPPPSVAVEQMVATRILLARGGEIEGRTSDYWRKAIDLAQQELYLDPELQNKTRQEIIDDSGDATFKLMLRVVKESIKIQTPNPYHQSRRDQYAVDHGIFYHVKDTDIVMVLDKVDNVIAFQMRDAFRTLLPGGIDKAVAKSFETYSTFYLLQIKTVRTGITGSRGSYRLGSTKEATSF</sequence>
<accession>A0AAI8YQB9</accession>
<evidence type="ECO:0000313" key="1">
    <source>
        <dbReference type="EMBL" id="CAJ2513191.1"/>
    </source>
</evidence>
<gene>
    <name evidence="1" type="ORF">KHLLAP_LOCUS13659</name>
</gene>
<evidence type="ECO:0000313" key="2">
    <source>
        <dbReference type="Proteomes" id="UP001295740"/>
    </source>
</evidence>
<dbReference type="Proteomes" id="UP001295740">
    <property type="component" value="Unassembled WGS sequence"/>
</dbReference>
<proteinExistence type="predicted"/>
<dbReference type="AlphaFoldDB" id="A0AAI8YQB9"/>
<organism evidence="1 2">
    <name type="scientific">Anthostomella pinea</name>
    <dbReference type="NCBI Taxonomy" id="933095"/>
    <lineage>
        <taxon>Eukaryota</taxon>
        <taxon>Fungi</taxon>
        <taxon>Dikarya</taxon>
        <taxon>Ascomycota</taxon>
        <taxon>Pezizomycotina</taxon>
        <taxon>Sordariomycetes</taxon>
        <taxon>Xylariomycetidae</taxon>
        <taxon>Xylariales</taxon>
        <taxon>Xylariaceae</taxon>
        <taxon>Anthostomella</taxon>
    </lineage>
</organism>
<protein>
    <submittedName>
        <fullName evidence="1">Uu.00g013100.m01.CDS01</fullName>
    </submittedName>
</protein>
<reference evidence="1" key="1">
    <citation type="submission" date="2023-10" db="EMBL/GenBank/DDBJ databases">
        <authorList>
            <person name="Hackl T."/>
        </authorList>
    </citation>
    <scope>NUCLEOTIDE SEQUENCE</scope>
</reference>
<name>A0AAI8YQB9_9PEZI</name>
<comment type="caution">
    <text evidence="1">The sequence shown here is derived from an EMBL/GenBank/DDBJ whole genome shotgun (WGS) entry which is preliminary data.</text>
</comment>
<dbReference type="EMBL" id="CAUWAG010000020">
    <property type="protein sequence ID" value="CAJ2513191.1"/>
    <property type="molecule type" value="Genomic_DNA"/>
</dbReference>